<dbReference type="AlphaFoldDB" id="A0A0U5BD16"/>
<evidence type="ECO:0000313" key="2">
    <source>
        <dbReference type="EMBL" id="CEF42435.1"/>
    </source>
</evidence>
<dbReference type="EMBL" id="LN606600">
    <property type="protein sequence ID" value="CEF42435.1"/>
    <property type="molecule type" value="Genomic_DNA"/>
</dbReference>
<organism evidence="2 3">
    <name type="scientific">Acetobacter senegalensis</name>
    <dbReference type="NCBI Taxonomy" id="446692"/>
    <lineage>
        <taxon>Bacteria</taxon>
        <taxon>Pseudomonadati</taxon>
        <taxon>Pseudomonadota</taxon>
        <taxon>Alphaproteobacteria</taxon>
        <taxon>Acetobacterales</taxon>
        <taxon>Acetobacteraceae</taxon>
        <taxon>Acetobacter</taxon>
    </lineage>
</organism>
<reference evidence="3" key="1">
    <citation type="submission" date="2014-09" db="EMBL/GenBank/DDBJ databases">
        <authorList>
            <person name="Illeghems K.G."/>
        </authorList>
    </citation>
    <scope>NUCLEOTIDE SEQUENCE [LARGE SCALE GENOMIC DNA]</scope>
    <source>
        <strain evidence="3">108B</strain>
    </source>
</reference>
<dbReference type="KEGG" id="asz:ASN_3192"/>
<sequence length="82" mass="8458">MGRAGEKVGTPQRVGTTALAAEQQTRQQGFRPTGAIQPVALVVSANSLGDVDVFLGNDALAGLGRLPEGIIDNSQVEGSKNR</sequence>
<accession>A0A0U5BD16</accession>
<gene>
    <name evidence="2" type="ORF">ASN_3192</name>
</gene>
<dbReference type="PATRIC" id="fig|446692.3.peg.3372"/>
<evidence type="ECO:0000256" key="1">
    <source>
        <dbReference type="SAM" id="MobiDB-lite"/>
    </source>
</evidence>
<evidence type="ECO:0000313" key="3">
    <source>
        <dbReference type="Proteomes" id="UP000056109"/>
    </source>
</evidence>
<dbReference type="Proteomes" id="UP000056109">
    <property type="component" value="Chromosome I"/>
</dbReference>
<proteinExistence type="predicted"/>
<protein>
    <submittedName>
        <fullName evidence="2">Uncharacterized protein</fullName>
    </submittedName>
</protein>
<feature type="region of interest" description="Disordered" evidence="1">
    <location>
        <begin position="1"/>
        <end position="31"/>
    </location>
</feature>
<dbReference type="GeneID" id="73003129"/>
<dbReference type="RefSeq" id="WP_058988613.1">
    <property type="nucleotide sequence ID" value="NZ_LN606600.1"/>
</dbReference>
<keyword evidence="3" id="KW-1185">Reference proteome</keyword>
<name>A0A0U5BD16_9PROT</name>